<dbReference type="EMBL" id="BMIT01000001">
    <property type="protein sequence ID" value="GGE82658.1"/>
    <property type="molecule type" value="Genomic_DNA"/>
</dbReference>
<evidence type="ECO:0000313" key="2">
    <source>
        <dbReference type="Proteomes" id="UP000638462"/>
    </source>
</evidence>
<accession>A0ABQ1T4Y8</accession>
<reference evidence="2" key="1">
    <citation type="journal article" date="2019" name="Int. J. Syst. Evol. Microbiol.">
        <title>The Global Catalogue of Microorganisms (GCM) 10K type strain sequencing project: providing services to taxonomists for standard genome sequencing and annotation.</title>
        <authorList>
            <consortium name="The Broad Institute Genomics Platform"/>
            <consortium name="The Broad Institute Genome Sequencing Center for Infectious Disease"/>
            <person name="Wu L."/>
            <person name="Ma J."/>
        </authorList>
    </citation>
    <scope>NUCLEOTIDE SEQUENCE [LARGE SCALE GENOMIC DNA]</scope>
    <source>
        <strain evidence="2">CGMCC 1.15394</strain>
    </source>
</reference>
<keyword evidence="2" id="KW-1185">Reference proteome</keyword>
<evidence type="ECO:0000313" key="1">
    <source>
        <dbReference type="EMBL" id="GGE82658.1"/>
    </source>
</evidence>
<name>A0ABQ1T4Y8_9GAMM</name>
<comment type="caution">
    <text evidence="1">The sequence shown here is derived from an EMBL/GenBank/DDBJ whole genome shotgun (WGS) entry which is preliminary data.</text>
</comment>
<proteinExistence type="predicted"/>
<organism evidence="1 2">
    <name type="scientific">Pseudoalteromonas gelatinilytica</name>
    <dbReference type="NCBI Taxonomy" id="1703256"/>
    <lineage>
        <taxon>Bacteria</taxon>
        <taxon>Pseudomonadati</taxon>
        <taxon>Pseudomonadota</taxon>
        <taxon>Gammaproteobacteria</taxon>
        <taxon>Alteromonadales</taxon>
        <taxon>Pseudoalteromonadaceae</taxon>
        <taxon>Pseudoalteromonas</taxon>
    </lineage>
</organism>
<protein>
    <submittedName>
        <fullName evidence="1">Uncharacterized protein</fullName>
    </submittedName>
</protein>
<dbReference type="Proteomes" id="UP000638462">
    <property type="component" value="Unassembled WGS sequence"/>
</dbReference>
<sequence length="48" mass="5660">MRRKIVKLENSGQLSDLKQVSELQGERVKEFVGWVERSETQHTQSFQI</sequence>
<gene>
    <name evidence="1" type="ORF">GCM10008027_04200</name>
</gene>